<keyword evidence="1" id="KW-0732">Signal</keyword>
<dbReference type="AlphaFoldDB" id="A0A1Y1MEZ8"/>
<dbReference type="GeneID" id="116164594"/>
<dbReference type="KEGG" id="ppyr:116164594"/>
<feature type="signal peptide" evidence="1">
    <location>
        <begin position="1"/>
        <end position="20"/>
    </location>
</feature>
<evidence type="ECO:0000256" key="1">
    <source>
        <dbReference type="SAM" id="SignalP"/>
    </source>
</evidence>
<feature type="chain" id="PRO_5012869652" evidence="1">
    <location>
        <begin position="21"/>
        <end position="141"/>
    </location>
</feature>
<sequence>MKANTLCFVFIWCVVQVTSSEFPDELIEDYMRECMDELKLDKSVLSKMFDEKFRMVHVDEDGKKLLECGIKKGDLISADGKMNKIMLMKDIINTIRLLGKGDSEKMAEEVYKKCDEGNADDDHIERIRHWSNCVLDEIDKM</sequence>
<name>A0A1Y1MEZ8_PHOPY</name>
<protein>
    <submittedName>
        <fullName evidence="2">Uncharacterized protein</fullName>
    </submittedName>
</protein>
<dbReference type="EMBL" id="GEZM01033548">
    <property type="protein sequence ID" value="JAV84223.1"/>
    <property type="molecule type" value="Transcribed_RNA"/>
</dbReference>
<dbReference type="CDD" id="cd23992">
    <property type="entry name" value="PBP_GOBP"/>
    <property type="match status" value="1"/>
</dbReference>
<reference evidence="2" key="1">
    <citation type="journal article" date="2016" name="Sci. Rep.">
        <title>Molecular characterization of firefly nuptial gifts: a multi-omics approach sheds light on postcopulatory sexual selection.</title>
        <authorList>
            <person name="Al-Wathiqui N."/>
            <person name="Fallon T.R."/>
            <person name="South A."/>
            <person name="Weng J.K."/>
            <person name="Lewis S.M."/>
        </authorList>
    </citation>
    <scope>NUCLEOTIDE SEQUENCE</scope>
</reference>
<organism evidence="2">
    <name type="scientific">Photinus pyralis</name>
    <name type="common">Common eastern firefly</name>
    <name type="synonym">Lampyris pyralis</name>
    <dbReference type="NCBI Taxonomy" id="7054"/>
    <lineage>
        <taxon>Eukaryota</taxon>
        <taxon>Metazoa</taxon>
        <taxon>Ecdysozoa</taxon>
        <taxon>Arthropoda</taxon>
        <taxon>Hexapoda</taxon>
        <taxon>Insecta</taxon>
        <taxon>Pterygota</taxon>
        <taxon>Neoptera</taxon>
        <taxon>Endopterygota</taxon>
        <taxon>Coleoptera</taxon>
        <taxon>Polyphaga</taxon>
        <taxon>Elateriformia</taxon>
        <taxon>Elateroidea</taxon>
        <taxon>Lampyridae</taxon>
        <taxon>Lampyrinae</taxon>
        <taxon>Photinus</taxon>
    </lineage>
</organism>
<proteinExistence type="predicted"/>
<accession>A0A1Y1MEZ8</accession>
<dbReference type="Gene3D" id="1.10.238.20">
    <property type="entry name" value="Pheromone/general odorant binding protein domain"/>
    <property type="match status" value="1"/>
</dbReference>
<dbReference type="SUPFAM" id="SSF47565">
    <property type="entry name" value="Insect pheromone/odorant-binding proteins"/>
    <property type="match status" value="1"/>
</dbReference>
<dbReference type="OrthoDB" id="6595846at2759"/>
<dbReference type="GO" id="GO:0005549">
    <property type="term" value="F:odorant binding"/>
    <property type="evidence" value="ECO:0007669"/>
    <property type="project" value="InterPro"/>
</dbReference>
<dbReference type="RefSeq" id="XP_031334648.1">
    <property type="nucleotide sequence ID" value="XM_031478788.1"/>
</dbReference>
<dbReference type="Pfam" id="PF01395">
    <property type="entry name" value="PBP_GOBP"/>
    <property type="match status" value="1"/>
</dbReference>
<evidence type="ECO:0000313" key="2">
    <source>
        <dbReference type="EMBL" id="JAV84223.1"/>
    </source>
</evidence>
<dbReference type="InterPro" id="IPR036728">
    <property type="entry name" value="PBP_GOBP_sf"/>
</dbReference>
<dbReference type="InterPro" id="IPR006170">
    <property type="entry name" value="PBP/GOBP"/>
</dbReference>